<proteinExistence type="predicted"/>
<feature type="transmembrane region" description="Helical" evidence="1">
    <location>
        <begin position="293"/>
        <end position="311"/>
    </location>
</feature>
<feature type="transmembrane region" description="Helical" evidence="1">
    <location>
        <begin position="116"/>
        <end position="141"/>
    </location>
</feature>
<dbReference type="RefSeq" id="NP_149387.1">
    <property type="nucleotide sequence ID" value="NC_003029.1"/>
</dbReference>
<dbReference type="GeneID" id="25026351"/>
<dbReference type="AlphaFoldDB" id="Q950Z9"/>
<organism evidence="2">
    <name type="scientific">Tetrahymena thermophila</name>
    <dbReference type="NCBI Taxonomy" id="5911"/>
    <lineage>
        <taxon>Eukaryota</taxon>
        <taxon>Sar</taxon>
        <taxon>Alveolata</taxon>
        <taxon>Ciliophora</taxon>
        <taxon>Intramacronucleata</taxon>
        <taxon>Oligohymenophorea</taxon>
        <taxon>Hymenostomatida</taxon>
        <taxon>Tetrahymenina</taxon>
        <taxon>Tetrahymenidae</taxon>
        <taxon>Tetrahymena</taxon>
    </lineage>
</organism>
<feature type="transmembrane region" description="Helical" evidence="1">
    <location>
        <begin position="260"/>
        <end position="281"/>
    </location>
</feature>
<protein>
    <submittedName>
        <fullName evidence="2">Heme maturase</fullName>
    </submittedName>
</protein>
<feature type="transmembrane region" description="Helical" evidence="1">
    <location>
        <begin position="50"/>
        <end position="71"/>
    </location>
</feature>
<dbReference type="TCDB" id="9.B.14.1.11">
    <property type="family name" value="the putative heme handling protein (hhp) family"/>
</dbReference>
<feature type="transmembrane region" description="Helical" evidence="1">
    <location>
        <begin position="78"/>
        <end position="96"/>
    </location>
</feature>
<evidence type="ECO:0000256" key="1">
    <source>
        <dbReference type="SAM" id="Phobius"/>
    </source>
</evidence>
<keyword evidence="1" id="KW-0812">Transmembrane</keyword>
<feature type="transmembrane region" description="Helical" evidence="1">
    <location>
        <begin position="230"/>
        <end position="248"/>
    </location>
</feature>
<feature type="transmembrane region" description="Helical" evidence="1">
    <location>
        <begin position="198"/>
        <end position="218"/>
    </location>
</feature>
<keyword evidence="1" id="KW-0472">Membrane</keyword>
<feature type="transmembrane region" description="Helical" evidence="1">
    <location>
        <begin position="26"/>
        <end position="44"/>
    </location>
</feature>
<keyword evidence="2" id="KW-0496">Mitochondrion</keyword>
<dbReference type="KEGG" id="tet:TepyoMp24"/>
<dbReference type="EMBL" id="AF396436">
    <property type="protein sequence ID" value="AAK77584.1"/>
    <property type="molecule type" value="Genomic_DNA"/>
</dbReference>
<geneLocation type="mitochondrion" evidence="2"/>
<feature type="transmembrane region" description="Helical" evidence="1">
    <location>
        <begin position="487"/>
        <end position="511"/>
    </location>
</feature>
<name>Q950Z9_TETTH</name>
<feature type="transmembrane region" description="Helical" evidence="1">
    <location>
        <begin position="323"/>
        <end position="343"/>
    </location>
</feature>
<gene>
    <name evidence="2" type="primary">yejR</name>
</gene>
<reference evidence="2" key="1">
    <citation type="journal article" date="2003" name="Nucleic Acids Res.">
        <title>Complete sequence of the mitochondrial genome of Tetrahymena thermophila and comparative methods for identifying highly divergent genes.</title>
        <authorList>
            <person name="Brunk C.F."/>
            <person name="Lee L.C."/>
            <person name="Tran A.B."/>
            <person name="Li J."/>
        </authorList>
    </citation>
    <scope>NUCLEOTIDE SEQUENCE</scope>
    <source>
        <strain evidence="2">SB210</strain>
    </source>
</reference>
<keyword evidence="1" id="KW-1133">Transmembrane helix</keyword>
<feature type="transmembrane region" description="Helical" evidence="1">
    <location>
        <begin position="162"/>
        <end position="182"/>
    </location>
</feature>
<feature type="transmembrane region" description="Helical" evidence="1">
    <location>
        <begin position="382"/>
        <end position="401"/>
    </location>
</feature>
<sequence>MYLDLIFIYTLTLITIFNNYFKKIIFVFIISLLLIKSYVFYYYYFESIYIALLNNLINLNYNIILIFLFYIINVNFKFLNFFILFFILNCELINNYTNNIESYNLNINLLNGLFLIHPILIYYFYSRFLNILNFTLLYNNILISKKKYNIFNLININYIKNLIKVNIHIILVAISLGCWWAFQELNWGTWWNWDLVELINLFILLSFIFLIHNNYIYIKLNSINQLYSLLIKYLICILLVRYNLIQSIHNFLSIDNLNQYIQYVYYCLCFFLYFYFFLKIINTKKFYKFKYYNFIKLTSNIVFYIIIINLFYNFKVNTLQIFIYSYINTFILLVLCSIFYIILYQPSIIKLYMNFKLIFSWISNVFIISLKTFFFYRSIKKYKFIHLFIVIFILFISLNLLSFNISFLNNHQIQELNFFDLIIKNMYIYNNNFINNHLFFNSFLSSNLICSDTLNNFIETKEYYNQPSLSIKFNTFWSENFNSNKYIYLYTNLPNLLILLVLTMISFLLFFKKIRKIY</sequence>
<feature type="transmembrane region" description="Helical" evidence="1">
    <location>
        <begin position="355"/>
        <end position="376"/>
    </location>
</feature>
<feature type="transmembrane region" description="Helical" evidence="1">
    <location>
        <begin position="6"/>
        <end position="21"/>
    </location>
</feature>
<evidence type="ECO:0000313" key="2">
    <source>
        <dbReference type="EMBL" id="AAK77584.1"/>
    </source>
</evidence>
<accession>Q950Z9</accession>